<dbReference type="Proteomes" id="UP001419268">
    <property type="component" value="Unassembled WGS sequence"/>
</dbReference>
<keyword evidence="1" id="KW-0175">Coiled coil</keyword>
<feature type="coiled-coil region" evidence="1">
    <location>
        <begin position="200"/>
        <end position="238"/>
    </location>
</feature>
<gene>
    <name evidence="3" type="ORF">Scep_006241</name>
</gene>
<dbReference type="PANTHER" id="PTHR34937:SF2">
    <property type="entry name" value="OS08G0559800 PROTEIN"/>
    <property type="match status" value="1"/>
</dbReference>
<dbReference type="Gene3D" id="1.10.287.1490">
    <property type="match status" value="1"/>
</dbReference>
<protein>
    <submittedName>
        <fullName evidence="3">Uncharacterized protein</fullName>
    </submittedName>
</protein>
<accession>A0AAP0K9I3</accession>
<evidence type="ECO:0000313" key="3">
    <source>
        <dbReference type="EMBL" id="KAK9147484.1"/>
    </source>
</evidence>
<evidence type="ECO:0000313" key="4">
    <source>
        <dbReference type="Proteomes" id="UP001419268"/>
    </source>
</evidence>
<dbReference type="InterPro" id="IPR040300">
    <property type="entry name" value="At3g49055-like"/>
</dbReference>
<feature type="coiled-coil region" evidence="1">
    <location>
        <begin position="28"/>
        <end position="111"/>
    </location>
</feature>
<feature type="region of interest" description="Disordered" evidence="2">
    <location>
        <begin position="1"/>
        <end position="21"/>
    </location>
</feature>
<keyword evidence="4" id="KW-1185">Reference proteome</keyword>
<organism evidence="3 4">
    <name type="scientific">Stephania cephalantha</name>
    <dbReference type="NCBI Taxonomy" id="152367"/>
    <lineage>
        <taxon>Eukaryota</taxon>
        <taxon>Viridiplantae</taxon>
        <taxon>Streptophyta</taxon>
        <taxon>Embryophyta</taxon>
        <taxon>Tracheophyta</taxon>
        <taxon>Spermatophyta</taxon>
        <taxon>Magnoliopsida</taxon>
        <taxon>Ranunculales</taxon>
        <taxon>Menispermaceae</taxon>
        <taxon>Menispermoideae</taxon>
        <taxon>Cissampelideae</taxon>
        <taxon>Stephania</taxon>
    </lineage>
</organism>
<comment type="caution">
    <text evidence="3">The sequence shown here is derived from an EMBL/GenBank/DDBJ whole genome shotgun (WGS) entry which is preliminary data.</text>
</comment>
<evidence type="ECO:0000256" key="2">
    <source>
        <dbReference type="SAM" id="MobiDB-lite"/>
    </source>
</evidence>
<feature type="coiled-coil region" evidence="1">
    <location>
        <begin position="313"/>
        <end position="491"/>
    </location>
</feature>
<reference evidence="3 4" key="1">
    <citation type="submission" date="2024-01" db="EMBL/GenBank/DDBJ databases">
        <title>Genome assemblies of Stephania.</title>
        <authorList>
            <person name="Yang L."/>
        </authorList>
    </citation>
    <scope>NUCLEOTIDE SEQUENCE [LARGE SCALE GENOMIC DNA]</scope>
    <source>
        <strain evidence="3">JXDWG</strain>
        <tissue evidence="3">Leaf</tissue>
    </source>
</reference>
<dbReference type="AlphaFoldDB" id="A0AAP0K9I3"/>
<evidence type="ECO:0000256" key="1">
    <source>
        <dbReference type="SAM" id="Coils"/>
    </source>
</evidence>
<dbReference type="PANTHER" id="PTHR34937">
    <property type="entry name" value="OS08G0559800 PROTEIN"/>
    <property type="match status" value="1"/>
</dbReference>
<sequence>MESVSVDGIEEEEEGNARNEKSIAFAEFAELEPRNDGLRAEIENLRAENDDLRSRSLGMEGDLVDLRNQRQEVVKRNGELARAVEEVTSERDALRDELREVEERESELMSEKLDCKGKFEACEDRVLGLVEENGRRVRVFAECLECLRSSKGRLSKIVERIGAVELENGVEEDVPIAEELDLDDELKGFLLEMKLVDNLAMSAERKLMGYLEKMKKEKKELENSLVSLTEENRDINSLLRIALVEKELVEKELNRLKGGGESKRAALLQIAGRGLQKVGFGFMMSSSPTSESSDNVCSKSDSSECEEDAVSLASTVEKIMKNLRLEITKLKRELEDCRSDNERLQSLTEKQAQEIAECTSYMRELEERENMLAQNVEQLMLELTGAEEDIARWREACELEVEAGKNAIEERDREASMLRKELDRTKASLDMMNNKLKLKEELAAAAMAAQEAADKSLRLADTRALMLRERIEELTRQLEETDGKTERQSSRRKVRHICCPWGVLMSQKRRKVPEMEGLLPSRDSLHSS</sequence>
<name>A0AAP0K9I3_9MAGN</name>
<dbReference type="EMBL" id="JBBNAG010000003">
    <property type="protein sequence ID" value="KAK9147484.1"/>
    <property type="molecule type" value="Genomic_DNA"/>
</dbReference>
<proteinExistence type="predicted"/>